<evidence type="ECO:0000313" key="6">
    <source>
        <dbReference type="Proteomes" id="UP000054498"/>
    </source>
</evidence>
<dbReference type="EMBL" id="KK100939">
    <property type="protein sequence ID" value="KIZ02976.1"/>
    <property type="molecule type" value="Genomic_DNA"/>
</dbReference>
<reference evidence="5 6" key="1">
    <citation type="journal article" date="2013" name="BMC Genomics">
        <title>Reconstruction of the lipid metabolism for the microalga Monoraphidium neglectum from its genome sequence reveals characteristics suitable for biofuel production.</title>
        <authorList>
            <person name="Bogen C."/>
            <person name="Al-Dilaimi A."/>
            <person name="Albersmeier A."/>
            <person name="Wichmann J."/>
            <person name="Grundmann M."/>
            <person name="Rupp O."/>
            <person name="Lauersen K.J."/>
            <person name="Blifernez-Klassen O."/>
            <person name="Kalinowski J."/>
            <person name="Goesmann A."/>
            <person name="Mussgnug J.H."/>
            <person name="Kruse O."/>
        </authorList>
    </citation>
    <scope>NUCLEOTIDE SEQUENCE [LARGE SCALE GENOMIC DNA]</scope>
    <source>
        <strain evidence="5 6">SAG 48.87</strain>
    </source>
</reference>
<protein>
    <recommendedName>
        <fullName evidence="2">Succinate dehydrogenase assembly factor 4, mitochondrial</fullName>
    </recommendedName>
</protein>
<evidence type="ECO:0000256" key="3">
    <source>
        <dbReference type="SAM" id="MobiDB-lite"/>
    </source>
</evidence>
<dbReference type="AlphaFoldDB" id="A0A0D2NBZ9"/>
<dbReference type="RefSeq" id="XP_013901995.1">
    <property type="nucleotide sequence ID" value="XM_014046541.1"/>
</dbReference>
<dbReference type="Proteomes" id="UP000054498">
    <property type="component" value="Unassembled WGS sequence"/>
</dbReference>
<evidence type="ECO:0000313" key="5">
    <source>
        <dbReference type="EMBL" id="KIZ02976.1"/>
    </source>
</evidence>
<proteinExistence type="inferred from homology"/>
<comment type="similarity">
    <text evidence="1">Belongs to the SDHAF4 family.</text>
</comment>
<feature type="region of interest" description="Disordered" evidence="3">
    <location>
        <begin position="15"/>
        <end position="138"/>
    </location>
</feature>
<keyword evidence="4" id="KW-0732">Signal</keyword>
<dbReference type="GO" id="GO:0005739">
    <property type="term" value="C:mitochondrion"/>
    <property type="evidence" value="ECO:0007669"/>
    <property type="project" value="TreeGrafter"/>
</dbReference>
<feature type="signal peptide" evidence="4">
    <location>
        <begin position="1"/>
        <end position="22"/>
    </location>
</feature>
<feature type="chain" id="PRO_5002265342" description="Succinate dehydrogenase assembly factor 4, mitochondrial" evidence="4">
    <location>
        <begin position="23"/>
        <end position="138"/>
    </location>
</feature>
<feature type="compositionally biased region" description="Low complexity" evidence="3">
    <location>
        <begin position="15"/>
        <end position="45"/>
    </location>
</feature>
<evidence type="ECO:0000256" key="4">
    <source>
        <dbReference type="SAM" id="SignalP"/>
    </source>
</evidence>
<dbReference type="Pfam" id="PF07896">
    <property type="entry name" value="DUF1674"/>
    <property type="match status" value="1"/>
</dbReference>
<dbReference type="GO" id="GO:0034553">
    <property type="term" value="P:mitochondrial respiratory chain complex II assembly"/>
    <property type="evidence" value="ECO:0007669"/>
    <property type="project" value="TreeGrafter"/>
</dbReference>
<dbReference type="PANTHER" id="PTHR28524">
    <property type="entry name" value="SUCCINATE DEHYDROGENASE ASSEMBLY FACTOR 4, MITOCHONDRIAL"/>
    <property type="match status" value="1"/>
</dbReference>
<gene>
    <name evidence="5" type="ORF">MNEG_4978</name>
</gene>
<name>A0A0D2NBZ9_9CHLO</name>
<sequence length="138" mass="14015">MSLVVAWRALLQSSAAPATAHAAATWARAGRGAGASSPPGSTTTGLHTSAAPASHTPDPFTQSLQSKTEQELAQLLQKRLEEQRHAAAGAAAAGEGSDADDADANDGINPETGEVGGPKGKEPTRFGDWERGGKAVDF</sequence>
<dbReference type="PANTHER" id="PTHR28524:SF3">
    <property type="entry name" value="SUCCINATE DEHYDROGENASE ASSEMBLY FACTOR 4, MITOCHONDRIAL"/>
    <property type="match status" value="1"/>
</dbReference>
<dbReference type="OrthoDB" id="547871at2759"/>
<dbReference type="InterPro" id="IPR012875">
    <property type="entry name" value="SDHF4"/>
</dbReference>
<feature type="compositionally biased region" description="Low complexity" evidence="3">
    <location>
        <begin position="86"/>
        <end position="96"/>
    </location>
</feature>
<evidence type="ECO:0000256" key="1">
    <source>
        <dbReference type="ARBA" id="ARBA00005701"/>
    </source>
</evidence>
<dbReference type="GeneID" id="25737855"/>
<accession>A0A0D2NBZ9</accession>
<feature type="compositionally biased region" description="Basic and acidic residues" evidence="3">
    <location>
        <begin position="119"/>
        <end position="138"/>
    </location>
</feature>
<evidence type="ECO:0000256" key="2">
    <source>
        <dbReference type="ARBA" id="ARBA00022170"/>
    </source>
</evidence>
<dbReference type="STRING" id="145388.A0A0D2NBZ9"/>
<keyword evidence="6" id="KW-1185">Reference proteome</keyword>
<organism evidence="5 6">
    <name type="scientific">Monoraphidium neglectum</name>
    <dbReference type="NCBI Taxonomy" id="145388"/>
    <lineage>
        <taxon>Eukaryota</taxon>
        <taxon>Viridiplantae</taxon>
        <taxon>Chlorophyta</taxon>
        <taxon>core chlorophytes</taxon>
        <taxon>Chlorophyceae</taxon>
        <taxon>CS clade</taxon>
        <taxon>Sphaeropleales</taxon>
        <taxon>Selenastraceae</taxon>
        <taxon>Monoraphidium</taxon>
    </lineage>
</organism>
<dbReference type="KEGG" id="mng:MNEG_4978"/>